<evidence type="ECO:0000313" key="2">
    <source>
        <dbReference type="Proteomes" id="UP001251870"/>
    </source>
</evidence>
<dbReference type="Proteomes" id="UP001251870">
    <property type="component" value="Unassembled WGS sequence"/>
</dbReference>
<sequence>MSNVIYLDLETADADRLWDYGTGFVRLAGIAVNNGPVMTTTDISAVTRIVERADLIVGHNVLNRPGFSSEILVRTRSAV</sequence>
<feature type="non-terminal residue" evidence="1">
    <location>
        <position position="79"/>
    </location>
</feature>
<dbReference type="RefSeq" id="WP_310549352.1">
    <property type="nucleotide sequence ID" value="NZ_JAVKGR010000024.1"/>
</dbReference>
<protein>
    <submittedName>
        <fullName evidence="1">Uncharacterized protein</fullName>
    </submittedName>
</protein>
<evidence type="ECO:0000313" key="1">
    <source>
        <dbReference type="EMBL" id="MDR8020372.1"/>
    </source>
</evidence>
<dbReference type="EMBL" id="JAVKGR010000024">
    <property type="protein sequence ID" value="MDR8020372.1"/>
    <property type="molecule type" value="Genomic_DNA"/>
</dbReference>
<gene>
    <name evidence="1" type="ORF">RIL96_12460</name>
</gene>
<comment type="caution">
    <text evidence="1">The sequence shown here is derived from an EMBL/GenBank/DDBJ whole genome shotgun (WGS) entry which is preliminary data.</text>
</comment>
<name>A0ABU2DV29_9MICC</name>
<reference evidence="1 2" key="1">
    <citation type="submission" date="2023-09" db="EMBL/GenBank/DDBJ databases">
        <title>Description of three actinobacteria isolated from air of manufacturing shop in a pharmaceutical factory.</title>
        <authorList>
            <person name="Zhang D.-F."/>
        </authorList>
    </citation>
    <scope>NUCLEOTIDE SEQUENCE [LARGE SCALE GENOMIC DNA]</scope>
    <source>
        <strain evidence="1 2">LY-0111</strain>
    </source>
</reference>
<accession>A0ABU2DV29</accession>
<proteinExistence type="predicted"/>
<keyword evidence="2" id="KW-1185">Reference proteome</keyword>
<organism evidence="1 2">
    <name type="scientific">Nesterenkonia aerolata</name>
    <dbReference type="NCBI Taxonomy" id="3074079"/>
    <lineage>
        <taxon>Bacteria</taxon>
        <taxon>Bacillati</taxon>
        <taxon>Actinomycetota</taxon>
        <taxon>Actinomycetes</taxon>
        <taxon>Micrococcales</taxon>
        <taxon>Micrococcaceae</taxon>
        <taxon>Nesterenkonia</taxon>
    </lineage>
</organism>